<feature type="transmembrane region" description="Helical" evidence="7">
    <location>
        <begin position="270"/>
        <end position="293"/>
    </location>
</feature>
<dbReference type="KEGG" id="rbu:PG1C_10850"/>
<evidence type="ECO:0000256" key="2">
    <source>
        <dbReference type="ARBA" id="ARBA00005236"/>
    </source>
</evidence>
<dbReference type="GO" id="GO:0098797">
    <property type="term" value="C:plasma membrane protein complex"/>
    <property type="evidence" value="ECO:0007669"/>
    <property type="project" value="TreeGrafter"/>
</dbReference>
<evidence type="ECO:0000313" key="10">
    <source>
        <dbReference type="EMBL" id="AJP48796.1"/>
    </source>
</evidence>
<feature type="transmembrane region" description="Helical" evidence="7">
    <location>
        <begin position="20"/>
        <end position="40"/>
    </location>
</feature>
<dbReference type="InterPro" id="IPR003838">
    <property type="entry name" value="ABC3_permease_C"/>
</dbReference>
<dbReference type="Proteomes" id="UP000061603">
    <property type="component" value="Chromosome"/>
</dbReference>
<gene>
    <name evidence="10" type="ORF">PG1C_10850</name>
</gene>
<feature type="domain" description="ABC3 transporter permease C-terminal" evidence="8">
    <location>
        <begin position="272"/>
        <end position="397"/>
    </location>
</feature>
<dbReference type="InterPro" id="IPR051447">
    <property type="entry name" value="Lipoprotein-release_system"/>
</dbReference>
<evidence type="ECO:0000259" key="8">
    <source>
        <dbReference type="Pfam" id="PF02687"/>
    </source>
</evidence>
<sequence>MFGLFKLASRNVFRHRGRTLMTLASIVLGVAALILAGGFIEDTIVETGESMIRSSTGHLQVTRQGYWQYGARSPEKYLMENPETLRRELVVAPGVDDVMLRIGFSGLLGNGRTDWAIVGEGVEPAREKRLASYITVVAGRRLIDGDAFGMMIGQGVAKALKLKPGDPVTLLVSTAGGATNLLEFQVTGVFQTFSKDYDARVVRIPLAAAQELLATPGAHTAVVLLKNTVDTNRVARSMYDKLSRQGYEMKTWVELNSFYTQTVTLYRQQFGFLVVIILAMLLMSVSNTVNMGIFERASEFGTMMALGDHSSHVFSLVVIESFWLGLLGALGGVVVGIALAKAISLVGIPMPPPPNADQGYISHILVVPKVVVLSFIVGVVAAVLASLKPARTISRKPIAEALREGV</sequence>
<dbReference type="PANTHER" id="PTHR30489">
    <property type="entry name" value="LIPOPROTEIN-RELEASING SYSTEM TRANSMEMBRANE PROTEIN LOLE"/>
    <property type="match status" value="1"/>
</dbReference>
<name>A0A0C5JN34_9PROT</name>
<dbReference type="GO" id="GO:0044874">
    <property type="term" value="P:lipoprotein localization to outer membrane"/>
    <property type="evidence" value="ECO:0007669"/>
    <property type="project" value="TreeGrafter"/>
</dbReference>
<dbReference type="AlphaFoldDB" id="A0A0C5JN34"/>
<evidence type="ECO:0000256" key="3">
    <source>
        <dbReference type="ARBA" id="ARBA00022475"/>
    </source>
</evidence>
<proteinExistence type="inferred from homology"/>
<evidence type="ECO:0000313" key="11">
    <source>
        <dbReference type="Proteomes" id="UP000061603"/>
    </source>
</evidence>
<comment type="subcellular location">
    <subcellularLocation>
        <location evidence="1">Cell membrane</location>
        <topology evidence="1">Multi-pass membrane protein</topology>
    </subcellularLocation>
</comment>
<dbReference type="HOGENOM" id="CLU_000604_8_6_4"/>
<keyword evidence="6 7" id="KW-0472">Membrane</keyword>
<dbReference type="STRING" id="1565605.PG1C_10850"/>
<keyword evidence="5 7" id="KW-1133">Transmembrane helix</keyword>
<keyword evidence="11" id="KW-1185">Reference proteome</keyword>
<keyword evidence="3" id="KW-1003">Cell membrane</keyword>
<organism evidence="10 11">
    <name type="scientific">Rugosibacter aromaticivorans</name>
    <dbReference type="NCBI Taxonomy" id="1565605"/>
    <lineage>
        <taxon>Bacteria</taxon>
        <taxon>Pseudomonadati</taxon>
        <taxon>Pseudomonadota</taxon>
        <taxon>Betaproteobacteria</taxon>
        <taxon>Nitrosomonadales</taxon>
        <taxon>Sterolibacteriaceae</taxon>
        <taxon>Rugosibacter</taxon>
    </lineage>
</organism>
<keyword evidence="4 7" id="KW-0812">Transmembrane</keyword>
<protein>
    <submittedName>
        <fullName evidence="10">ABC transporter permease</fullName>
    </submittedName>
</protein>
<evidence type="ECO:0000256" key="1">
    <source>
        <dbReference type="ARBA" id="ARBA00004651"/>
    </source>
</evidence>
<evidence type="ECO:0000259" key="9">
    <source>
        <dbReference type="Pfam" id="PF12704"/>
    </source>
</evidence>
<feature type="transmembrane region" description="Helical" evidence="7">
    <location>
        <begin position="360"/>
        <end position="387"/>
    </location>
</feature>
<dbReference type="EMBL" id="CP010554">
    <property type="protein sequence ID" value="AJP48796.1"/>
    <property type="molecule type" value="Genomic_DNA"/>
</dbReference>
<evidence type="ECO:0000256" key="6">
    <source>
        <dbReference type="ARBA" id="ARBA00023136"/>
    </source>
</evidence>
<accession>A0A0C5JN34</accession>
<feature type="domain" description="MacB-like periplasmic core" evidence="9">
    <location>
        <begin position="19"/>
        <end position="237"/>
    </location>
</feature>
<dbReference type="Pfam" id="PF02687">
    <property type="entry name" value="FtsX"/>
    <property type="match status" value="1"/>
</dbReference>
<evidence type="ECO:0000256" key="5">
    <source>
        <dbReference type="ARBA" id="ARBA00022989"/>
    </source>
</evidence>
<dbReference type="InterPro" id="IPR025857">
    <property type="entry name" value="MacB_PCD"/>
</dbReference>
<evidence type="ECO:0000256" key="7">
    <source>
        <dbReference type="SAM" id="Phobius"/>
    </source>
</evidence>
<dbReference type="Pfam" id="PF12704">
    <property type="entry name" value="MacB_PCD"/>
    <property type="match status" value="1"/>
</dbReference>
<comment type="similarity">
    <text evidence="2">Belongs to the ABC-4 integral membrane protein family. LolC/E subfamily.</text>
</comment>
<evidence type="ECO:0000256" key="4">
    <source>
        <dbReference type="ARBA" id="ARBA00022692"/>
    </source>
</evidence>
<dbReference type="PANTHER" id="PTHR30489:SF0">
    <property type="entry name" value="LIPOPROTEIN-RELEASING SYSTEM TRANSMEMBRANE PROTEIN LOLE"/>
    <property type="match status" value="1"/>
</dbReference>
<feature type="transmembrane region" description="Helical" evidence="7">
    <location>
        <begin position="313"/>
        <end position="340"/>
    </location>
</feature>
<reference evidence="10 11" key="1">
    <citation type="journal article" date="2015" name="Genome Announc.">
        <title>Complete Genome Sequence of a Novel Bacterium within the Family Rhodocyclaceae That Degrades Polycyclic Aromatic Hydrocarbons.</title>
        <authorList>
            <person name="Singleton D.R."/>
            <person name="Dickey A.N."/>
            <person name="Scholl E.H."/>
            <person name="Wright F.A."/>
            <person name="Aitken M.D."/>
        </authorList>
    </citation>
    <scope>NUCLEOTIDE SEQUENCE [LARGE SCALE GENOMIC DNA]</scope>
    <source>
        <strain evidence="11">PG1-Ca6</strain>
    </source>
</reference>